<dbReference type="Proteomes" id="UP000488299">
    <property type="component" value="Unassembled WGS sequence"/>
</dbReference>
<dbReference type="EMBL" id="WELI01000001">
    <property type="protein sequence ID" value="KAB7733116.1"/>
    <property type="molecule type" value="Genomic_DNA"/>
</dbReference>
<dbReference type="InterPro" id="IPR012296">
    <property type="entry name" value="Nuclease_put_TT1808"/>
</dbReference>
<name>A0A7J5U5R1_9BACT</name>
<keyword evidence="2" id="KW-0378">Hydrolase</keyword>
<dbReference type="Pfam" id="PF05685">
    <property type="entry name" value="Uma2"/>
    <property type="match status" value="1"/>
</dbReference>
<evidence type="ECO:0000313" key="2">
    <source>
        <dbReference type="EMBL" id="KAB7733116.1"/>
    </source>
</evidence>
<comment type="caution">
    <text evidence="2">The sequence shown here is derived from an EMBL/GenBank/DDBJ whole genome shotgun (WGS) entry which is preliminary data.</text>
</comment>
<keyword evidence="3" id="KW-1185">Reference proteome</keyword>
<evidence type="ECO:0000259" key="1">
    <source>
        <dbReference type="Pfam" id="PF05685"/>
    </source>
</evidence>
<dbReference type="GO" id="GO:0004519">
    <property type="term" value="F:endonuclease activity"/>
    <property type="evidence" value="ECO:0007669"/>
    <property type="project" value="UniProtKB-KW"/>
</dbReference>
<dbReference type="SUPFAM" id="SSF52980">
    <property type="entry name" value="Restriction endonuclease-like"/>
    <property type="match status" value="1"/>
</dbReference>
<dbReference type="AlphaFoldDB" id="A0A7J5U5R1"/>
<dbReference type="InterPro" id="IPR011335">
    <property type="entry name" value="Restrct_endonuc-II-like"/>
</dbReference>
<evidence type="ECO:0000313" key="3">
    <source>
        <dbReference type="Proteomes" id="UP000488299"/>
    </source>
</evidence>
<gene>
    <name evidence="2" type="ORF">F5984_04035</name>
</gene>
<dbReference type="PANTHER" id="PTHR34107">
    <property type="entry name" value="SLL0198 PROTEIN-RELATED"/>
    <property type="match status" value="1"/>
</dbReference>
<protein>
    <submittedName>
        <fullName evidence="2">Uma2 family endonuclease</fullName>
    </submittedName>
</protein>
<organism evidence="2 3">
    <name type="scientific">Rudanella paleaurantiibacter</name>
    <dbReference type="NCBI Taxonomy" id="2614655"/>
    <lineage>
        <taxon>Bacteria</taxon>
        <taxon>Pseudomonadati</taxon>
        <taxon>Bacteroidota</taxon>
        <taxon>Cytophagia</taxon>
        <taxon>Cytophagales</taxon>
        <taxon>Cytophagaceae</taxon>
        <taxon>Rudanella</taxon>
    </lineage>
</organism>
<dbReference type="RefSeq" id="WP_152122955.1">
    <property type="nucleotide sequence ID" value="NZ_WELI01000001.1"/>
</dbReference>
<dbReference type="InterPro" id="IPR008538">
    <property type="entry name" value="Uma2"/>
</dbReference>
<accession>A0A7J5U5R1</accession>
<keyword evidence="2" id="KW-0540">Nuclease</keyword>
<dbReference type="PANTHER" id="PTHR34107:SF4">
    <property type="entry name" value="SLL1222 PROTEIN"/>
    <property type="match status" value="1"/>
</dbReference>
<dbReference type="Gene3D" id="3.90.1570.10">
    <property type="entry name" value="tt1808, chain A"/>
    <property type="match status" value="1"/>
</dbReference>
<keyword evidence="2" id="KW-0255">Endonuclease</keyword>
<sequence length="194" mass="21638">MEAAVTDDHMTVAEFHQLEFDDNDPFLYELLTGELVKKKVLSPRHQLLLAELYDQVKAHVKASQAGTVLFAPVDVFLSDYDAPQPDLVFVEKAKANFITHDGVMGVPTLVVEVISPSSVFRDRVTKKQLYQQHGIQEYWLIEPADNFIEIFTLVDGRYDLLSAASPQEGTLNSGVLPGLTLNLKTLFGETESKS</sequence>
<feature type="domain" description="Putative restriction endonuclease" evidence="1">
    <location>
        <begin position="13"/>
        <end position="183"/>
    </location>
</feature>
<proteinExistence type="predicted"/>
<reference evidence="2 3" key="1">
    <citation type="submission" date="2019-10" db="EMBL/GenBank/DDBJ databases">
        <title>Rudanella paleaurantiibacter sp. nov., isolated from sludge.</title>
        <authorList>
            <person name="Xu S.Q."/>
        </authorList>
    </citation>
    <scope>NUCLEOTIDE SEQUENCE [LARGE SCALE GENOMIC DNA]</scope>
    <source>
        <strain evidence="2 3">HX-22-17</strain>
    </source>
</reference>
<dbReference type="CDD" id="cd06260">
    <property type="entry name" value="DUF820-like"/>
    <property type="match status" value="1"/>
</dbReference>